<keyword evidence="16 18" id="KW-0472">Membrane</keyword>
<dbReference type="PRINTS" id="PR01436">
    <property type="entry name" value="NADHDHGNASE2"/>
</dbReference>
<name>A0A9E7BY88_9HEMI</name>
<evidence type="ECO:0000256" key="17">
    <source>
        <dbReference type="ARBA" id="ARBA00049551"/>
    </source>
</evidence>
<keyword evidence="14 18" id="KW-0830">Ubiquinone</keyword>
<dbReference type="InterPro" id="IPR003917">
    <property type="entry name" value="NADH_UbQ_OxRdtase_chain2"/>
</dbReference>
<feature type="transmembrane region" description="Helical" evidence="18">
    <location>
        <begin position="301"/>
        <end position="319"/>
    </location>
</feature>
<evidence type="ECO:0000256" key="3">
    <source>
        <dbReference type="ARBA" id="ARBA00007012"/>
    </source>
</evidence>
<feature type="transmembrane region" description="Helical" evidence="18">
    <location>
        <begin position="136"/>
        <end position="158"/>
    </location>
</feature>
<feature type="transmembrane region" description="Helical" evidence="18">
    <location>
        <begin position="59"/>
        <end position="79"/>
    </location>
</feature>
<keyword evidence="15 18" id="KW-0496">Mitochondrion</keyword>
<dbReference type="Pfam" id="PF00361">
    <property type="entry name" value="Proton_antipo_M"/>
    <property type="match status" value="1"/>
</dbReference>
<evidence type="ECO:0000256" key="10">
    <source>
        <dbReference type="ARBA" id="ARBA00022967"/>
    </source>
</evidence>
<comment type="subcellular location">
    <subcellularLocation>
        <location evidence="2 18">Mitochondrion inner membrane</location>
        <topology evidence="2 18">Multi-pass membrane protein</topology>
    </subcellularLocation>
</comment>
<dbReference type="PANTHER" id="PTHR46552">
    <property type="entry name" value="NADH-UBIQUINONE OXIDOREDUCTASE CHAIN 2"/>
    <property type="match status" value="1"/>
</dbReference>
<evidence type="ECO:0000256" key="9">
    <source>
        <dbReference type="ARBA" id="ARBA00022792"/>
    </source>
</evidence>
<keyword evidence="11 18" id="KW-0249">Electron transport</keyword>
<evidence type="ECO:0000256" key="2">
    <source>
        <dbReference type="ARBA" id="ARBA00004448"/>
    </source>
</evidence>
<gene>
    <name evidence="20" type="primary">ND2</name>
</gene>
<keyword evidence="13 18" id="KW-0520">NAD</keyword>
<dbReference type="CTD" id="4536"/>
<geneLocation type="mitochondrion" evidence="20"/>
<evidence type="ECO:0000259" key="19">
    <source>
        <dbReference type="Pfam" id="PF00361"/>
    </source>
</evidence>
<comment type="function">
    <text evidence="1">Core subunit of the mitochondrial membrane respiratory chain NADH dehydrogenase (Complex I) that is believed to belong to the minimal assembly required for catalysis. Complex I functions in the transfer of electrons from NADH to the respiratory chain. The immediate electron acceptor for the enzyme is believed to be ubiquinone.</text>
</comment>
<dbReference type="EMBL" id="MW284842">
    <property type="protein sequence ID" value="UGN61550.1"/>
    <property type="molecule type" value="Genomic_DNA"/>
</dbReference>
<dbReference type="GO" id="GO:0008137">
    <property type="term" value="F:NADH dehydrogenase (ubiquinone) activity"/>
    <property type="evidence" value="ECO:0007669"/>
    <property type="project" value="UniProtKB-EC"/>
</dbReference>
<keyword evidence="8 18" id="KW-0812">Transmembrane</keyword>
<feature type="transmembrane region" description="Helical" evidence="18">
    <location>
        <begin position="225"/>
        <end position="249"/>
    </location>
</feature>
<keyword evidence="12 18" id="KW-1133">Transmembrane helix</keyword>
<dbReference type="GeneID" id="77419844"/>
<evidence type="ECO:0000256" key="11">
    <source>
        <dbReference type="ARBA" id="ARBA00022982"/>
    </source>
</evidence>
<keyword evidence="9 18" id="KW-0999">Mitochondrion inner membrane</keyword>
<dbReference type="RefSeq" id="YP_010583104.1">
    <property type="nucleotide sequence ID" value="NC_069178.1"/>
</dbReference>
<evidence type="ECO:0000256" key="8">
    <source>
        <dbReference type="ARBA" id="ARBA00022692"/>
    </source>
</evidence>
<evidence type="ECO:0000256" key="18">
    <source>
        <dbReference type="RuleBase" id="RU003403"/>
    </source>
</evidence>
<protein>
    <recommendedName>
        <fullName evidence="5 18">NADH-ubiquinone oxidoreductase chain 2</fullName>
        <ecNumber evidence="4 18">7.1.1.2</ecNumber>
    </recommendedName>
</protein>
<feature type="transmembrane region" description="Helical" evidence="18">
    <location>
        <begin position="261"/>
        <end position="281"/>
    </location>
</feature>
<evidence type="ECO:0000256" key="6">
    <source>
        <dbReference type="ARBA" id="ARBA00022448"/>
    </source>
</evidence>
<feature type="transmembrane region" description="Helical" evidence="18">
    <location>
        <begin position="102"/>
        <end position="124"/>
    </location>
</feature>
<comment type="catalytic activity">
    <reaction evidence="17 18">
        <text>a ubiquinone + NADH + 5 H(+)(in) = a ubiquinol + NAD(+) + 4 H(+)(out)</text>
        <dbReference type="Rhea" id="RHEA:29091"/>
        <dbReference type="Rhea" id="RHEA-COMP:9565"/>
        <dbReference type="Rhea" id="RHEA-COMP:9566"/>
        <dbReference type="ChEBI" id="CHEBI:15378"/>
        <dbReference type="ChEBI" id="CHEBI:16389"/>
        <dbReference type="ChEBI" id="CHEBI:17976"/>
        <dbReference type="ChEBI" id="CHEBI:57540"/>
        <dbReference type="ChEBI" id="CHEBI:57945"/>
        <dbReference type="EC" id="7.1.1.2"/>
    </reaction>
</comment>
<evidence type="ECO:0000256" key="5">
    <source>
        <dbReference type="ARBA" id="ARBA00021008"/>
    </source>
</evidence>
<accession>A0A9E7BY88</accession>
<evidence type="ECO:0000256" key="14">
    <source>
        <dbReference type="ARBA" id="ARBA00023075"/>
    </source>
</evidence>
<comment type="similarity">
    <text evidence="3 18">Belongs to the complex I subunit 2 family.</text>
</comment>
<keyword evidence="10 18" id="KW-1278">Translocase</keyword>
<evidence type="ECO:0000256" key="1">
    <source>
        <dbReference type="ARBA" id="ARBA00003257"/>
    </source>
</evidence>
<evidence type="ECO:0000256" key="12">
    <source>
        <dbReference type="ARBA" id="ARBA00022989"/>
    </source>
</evidence>
<comment type="function">
    <text evidence="18">Core subunit of the mitochondrial membrane respiratory chain NADH dehydrogenase (Complex I) which catalyzes electron transfer from NADH through the respiratory chain, using ubiquinone as an electron acceptor. Essential for the catalytic activity and assembly of complex I.</text>
</comment>
<proteinExistence type="inferred from homology"/>
<keyword evidence="6" id="KW-0813">Transport</keyword>
<organism evidence="20">
    <name type="scientific">Opamata lipcowa</name>
    <dbReference type="NCBI Taxonomy" id="2893141"/>
    <lineage>
        <taxon>Eukaryota</taxon>
        <taxon>Metazoa</taxon>
        <taxon>Ecdysozoa</taxon>
        <taxon>Arthropoda</taxon>
        <taxon>Hexapoda</taxon>
        <taxon>Insecta</taxon>
        <taxon>Pterygota</taxon>
        <taxon>Neoptera</taxon>
        <taxon>Paraneoptera</taxon>
        <taxon>Hemiptera</taxon>
        <taxon>Auchenorrhyncha</taxon>
        <taxon>Membracoidea</taxon>
        <taxon>Cicadellidae</taxon>
        <taxon>Typhlocybinae</taxon>
        <taxon>Typhlocybini</taxon>
        <taxon>Opamata</taxon>
    </lineage>
</organism>
<dbReference type="InterPro" id="IPR001750">
    <property type="entry name" value="ND/Mrp_TM"/>
</dbReference>
<evidence type="ECO:0000256" key="15">
    <source>
        <dbReference type="ARBA" id="ARBA00023128"/>
    </source>
</evidence>
<dbReference type="GO" id="GO:0006120">
    <property type="term" value="P:mitochondrial electron transport, NADH to ubiquinone"/>
    <property type="evidence" value="ECO:0007669"/>
    <property type="project" value="InterPro"/>
</dbReference>
<dbReference type="GO" id="GO:0005743">
    <property type="term" value="C:mitochondrial inner membrane"/>
    <property type="evidence" value="ECO:0007669"/>
    <property type="project" value="UniProtKB-SubCell"/>
</dbReference>
<feature type="domain" description="NADH:quinone oxidoreductase/Mrp antiporter transmembrane" evidence="19">
    <location>
        <begin position="24"/>
        <end position="271"/>
    </location>
</feature>
<evidence type="ECO:0000256" key="4">
    <source>
        <dbReference type="ARBA" id="ARBA00012944"/>
    </source>
</evidence>
<dbReference type="EC" id="7.1.1.2" evidence="4 18"/>
<reference evidence="20" key="1">
    <citation type="submission" date="2020-11" db="EMBL/GenBank/DDBJ databases">
        <title>Mitogenomic phylogeny of Typhlocybinae (Hemiptera: Cicadellidae): tribal classification and character evolution.</title>
        <authorList>
            <person name="Yan B."/>
            <person name="Yang M."/>
        </authorList>
    </citation>
    <scope>NUCLEOTIDE SEQUENCE</scope>
</reference>
<evidence type="ECO:0000256" key="13">
    <source>
        <dbReference type="ARBA" id="ARBA00023027"/>
    </source>
</evidence>
<evidence type="ECO:0000256" key="16">
    <source>
        <dbReference type="ARBA" id="ARBA00023136"/>
    </source>
</evidence>
<sequence length="323" mass="37132">MLMNSSKLLFMSSMCMGIIMSISSNNWIMMWCGLEISLVSIIPQMINKYIKSSESMMKYFIVQSISSSMLMLGLMIMIMKGDYNYDYMLTSALLIKTGVSPFHNWVLTVLEGIEPFMMLILLTINKMAPLTLLSYLTSNYTLVAMMTILTGAIMGINQSSMKKIIGYSSIFNMGFMLTAMKKSMMWILYLTIYSLLMLYVIMYMNKQKISFINQMTFSELITNKISLWMNMLSMGGMPPLIGFSIKFMIITQMIKLKMMTLMSIMIMSSLLVMFFYLRMTFVSLMTKSTIQKSKLTKLNKLSSWMLIINLMTMPTLMLSKTMV</sequence>
<dbReference type="InterPro" id="IPR050175">
    <property type="entry name" value="Complex_I_Subunit_2"/>
</dbReference>
<feature type="transmembrane region" description="Helical" evidence="18">
    <location>
        <begin position="28"/>
        <end position="47"/>
    </location>
</feature>
<evidence type="ECO:0000256" key="7">
    <source>
        <dbReference type="ARBA" id="ARBA00022660"/>
    </source>
</evidence>
<evidence type="ECO:0000313" key="20">
    <source>
        <dbReference type="EMBL" id="UGN61550.1"/>
    </source>
</evidence>
<dbReference type="PANTHER" id="PTHR46552:SF1">
    <property type="entry name" value="NADH-UBIQUINONE OXIDOREDUCTASE CHAIN 2"/>
    <property type="match status" value="1"/>
</dbReference>
<keyword evidence="7 18" id="KW-0679">Respiratory chain</keyword>
<feature type="transmembrane region" description="Helical" evidence="18">
    <location>
        <begin position="187"/>
        <end position="205"/>
    </location>
</feature>
<dbReference type="AlphaFoldDB" id="A0A9E7BY88"/>